<protein>
    <submittedName>
        <fullName evidence="10">SUN domain-containing protein 2-like isoform X1</fullName>
    </submittedName>
</protein>
<feature type="region of interest" description="Disordered" evidence="6">
    <location>
        <begin position="1"/>
        <end position="74"/>
    </location>
</feature>
<organism evidence="9 10">
    <name type="scientific">Nicrophorus vespilloides</name>
    <name type="common">Boreal carrion beetle</name>
    <dbReference type="NCBI Taxonomy" id="110193"/>
    <lineage>
        <taxon>Eukaryota</taxon>
        <taxon>Metazoa</taxon>
        <taxon>Ecdysozoa</taxon>
        <taxon>Arthropoda</taxon>
        <taxon>Hexapoda</taxon>
        <taxon>Insecta</taxon>
        <taxon>Pterygota</taxon>
        <taxon>Neoptera</taxon>
        <taxon>Endopterygota</taxon>
        <taxon>Coleoptera</taxon>
        <taxon>Polyphaga</taxon>
        <taxon>Staphyliniformia</taxon>
        <taxon>Silphidae</taxon>
        <taxon>Nicrophorinae</taxon>
        <taxon>Nicrophorus</taxon>
    </lineage>
</organism>
<keyword evidence="2 7" id="KW-0812">Transmembrane</keyword>
<feature type="compositionally biased region" description="Basic residues" evidence="6">
    <location>
        <begin position="1"/>
        <end position="10"/>
    </location>
</feature>
<feature type="region of interest" description="Disordered" evidence="6">
    <location>
        <begin position="134"/>
        <end position="211"/>
    </location>
</feature>
<proteinExistence type="predicted"/>
<keyword evidence="5" id="KW-0175">Coiled coil</keyword>
<gene>
    <name evidence="10" type="primary">LOC108558163</name>
</gene>
<dbReference type="Pfam" id="PF07738">
    <property type="entry name" value="Sad1_UNC"/>
    <property type="match status" value="1"/>
</dbReference>
<evidence type="ECO:0000256" key="5">
    <source>
        <dbReference type="SAM" id="Coils"/>
    </source>
</evidence>
<evidence type="ECO:0000313" key="10">
    <source>
        <dbReference type="RefSeq" id="XP_017770480.1"/>
    </source>
</evidence>
<dbReference type="InterPro" id="IPR045119">
    <property type="entry name" value="SUN1-5"/>
</dbReference>
<evidence type="ECO:0000256" key="2">
    <source>
        <dbReference type="ARBA" id="ARBA00022692"/>
    </source>
</evidence>
<dbReference type="InterPro" id="IPR012919">
    <property type="entry name" value="SUN_dom"/>
</dbReference>
<dbReference type="RefSeq" id="XP_017770480.1">
    <property type="nucleotide sequence ID" value="XM_017914991.1"/>
</dbReference>
<name>A0ABM1M7D0_NICVS</name>
<feature type="compositionally biased region" description="Polar residues" evidence="6">
    <location>
        <begin position="151"/>
        <end position="169"/>
    </location>
</feature>
<evidence type="ECO:0000256" key="6">
    <source>
        <dbReference type="SAM" id="MobiDB-lite"/>
    </source>
</evidence>
<feature type="compositionally biased region" description="Polar residues" evidence="6">
    <location>
        <begin position="55"/>
        <end position="66"/>
    </location>
</feature>
<reference evidence="10" key="1">
    <citation type="submission" date="2025-08" db="UniProtKB">
        <authorList>
            <consortium name="RefSeq"/>
        </authorList>
    </citation>
    <scope>IDENTIFICATION</scope>
    <source>
        <tissue evidence="10">Whole Larva</tissue>
    </source>
</reference>
<feature type="coiled-coil region" evidence="5">
    <location>
        <begin position="377"/>
        <end position="446"/>
    </location>
</feature>
<evidence type="ECO:0000313" key="9">
    <source>
        <dbReference type="Proteomes" id="UP000695000"/>
    </source>
</evidence>
<dbReference type="PROSITE" id="PS51469">
    <property type="entry name" value="SUN"/>
    <property type="match status" value="1"/>
</dbReference>
<evidence type="ECO:0000256" key="3">
    <source>
        <dbReference type="ARBA" id="ARBA00022989"/>
    </source>
</evidence>
<keyword evidence="3 7" id="KW-1133">Transmembrane helix</keyword>
<feature type="domain" description="SUN" evidence="8">
    <location>
        <begin position="572"/>
        <end position="732"/>
    </location>
</feature>
<evidence type="ECO:0000256" key="7">
    <source>
        <dbReference type="SAM" id="Phobius"/>
    </source>
</evidence>
<dbReference type="Gene3D" id="2.60.120.260">
    <property type="entry name" value="Galactose-binding domain-like"/>
    <property type="match status" value="1"/>
</dbReference>
<sequence>MELRSGRSRSRTPFLTPTLDEAEIQSTRITRSSTYKYESYSKEDSSQGNKKLRTRNASSKHTSDYSSGDDGEYTVSSSIAENLRNHSRENEDDHRSGRLSALKVYRDAKEYWNRYPKTDYTYSRNSRDRVELSPGVVNMPNMSRRPIHESTPISMDYTNKETNTSPSLQRHNHQQHQDVLNRRAPRMNLFNNNNGGQYSQQRYERKSSSSSSHHLVRRTNIFVRIVTTILSYSYSLLRQPVEKSHWMVLGLARQWHRVTSKMMCLDAWLLRSNKKQSNKSTVAFWLCLIPLLFLGGWFLIPAVNHGNATTIQTPPVVLVRPDARRQDVAAAGAAAVVAEKKKREEEVVVVASAETATVGSGIVVGELRLAQLEDGLREELRAESGKARADAKTAEAELRREIVALAERSVSGKDVDAMMEGLSRRIADLQGEIGKLNLDLVRFREETEVRTVQLAGECCKERFAGLDGYVKGLLRQLLQDGDGDVFATFKAIFVAKDDLEGRFRSINDSLLHVVEDNSKRIMADVAGRLAVNADGGGGGVGEDYVKRLVKQVMDIYDADKTGLVDFALESAGGQIVSIRCTDQYTSGMAVYSIFGIPIWKQVQSPRVVITPGVHPGNCWCFQNFPGFLVIKLWANVTVDAFSYEHASRRTIGESKLTSAPKGFSVFGLRDETDPEPVALGDFAYDKNGEPLQYFHAEKTETVFSAVELRINSNHGNPSYTCLYRFRVHGQVQQPT</sequence>
<dbReference type="PANTHER" id="PTHR12911">
    <property type="entry name" value="SAD1/UNC-84-LIKE PROTEIN-RELATED"/>
    <property type="match status" value="1"/>
</dbReference>
<evidence type="ECO:0000256" key="4">
    <source>
        <dbReference type="ARBA" id="ARBA00023136"/>
    </source>
</evidence>
<evidence type="ECO:0000259" key="8">
    <source>
        <dbReference type="PROSITE" id="PS51469"/>
    </source>
</evidence>
<dbReference type="Proteomes" id="UP000695000">
    <property type="component" value="Unplaced"/>
</dbReference>
<dbReference type="GeneID" id="108558163"/>
<feature type="compositionally biased region" description="Polar residues" evidence="6">
    <location>
        <begin position="189"/>
        <end position="201"/>
    </location>
</feature>
<keyword evidence="4 7" id="KW-0472">Membrane</keyword>
<feature type="transmembrane region" description="Helical" evidence="7">
    <location>
        <begin position="282"/>
        <end position="300"/>
    </location>
</feature>
<comment type="subcellular location">
    <subcellularLocation>
        <location evidence="1">Membrane</location>
    </subcellularLocation>
</comment>
<evidence type="ECO:0000256" key="1">
    <source>
        <dbReference type="ARBA" id="ARBA00004370"/>
    </source>
</evidence>
<keyword evidence="9" id="KW-1185">Reference proteome</keyword>
<accession>A0ABM1M7D0</accession>
<dbReference type="PANTHER" id="PTHR12911:SF8">
    <property type="entry name" value="KLAROID PROTEIN-RELATED"/>
    <property type="match status" value="1"/>
</dbReference>